<evidence type="ECO:0000313" key="3">
    <source>
        <dbReference type="EMBL" id="GAF72347.1"/>
    </source>
</evidence>
<reference evidence="3" key="1">
    <citation type="journal article" date="2014" name="Front. Microbiol.">
        <title>High frequency of phylogenetically diverse reductive dehalogenase-homologous genes in deep subseafloor sedimentary metagenomes.</title>
        <authorList>
            <person name="Kawai M."/>
            <person name="Futagami T."/>
            <person name="Toyoda A."/>
            <person name="Takaki Y."/>
            <person name="Nishi S."/>
            <person name="Hori S."/>
            <person name="Arai W."/>
            <person name="Tsubouchi T."/>
            <person name="Morono Y."/>
            <person name="Uchiyama I."/>
            <person name="Ito T."/>
            <person name="Fujiyama A."/>
            <person name="Inagaki F."/>
            <person name="Takami H."/>
        </authorList>
    </citation>
    <scope>NUCLEOTIDE SEQUENCE</scope>
    <source>
        <strain evidence="3">Expedition CK06-06</strain>
    </source>
</reference>
<proteinExistence type="predicted"/>
<dbReference type="PANTHER" id="PTHR35936:SF17">
    <property type="entry name" value="ARGININE-BINDING EXTRACELLULAR PROTEIN ARTP"/>
    <property type="match status" value="1"/>
</dbReference>
<name>X0S8T8_9ZZZZ</name>
<keyword evidence="1" id="KW-0732">Signal</keyword>
<dbReference type="PANTHER" id="PTHR35936">
    <property type="entry name" value="MEMBRANE-BOUND LYTIC MUREIN TRANSGLYCOSYLASE F"/>
    <property type="match status" value="1"/>
</dbReference>
<dbReference type="SUPFAM" id="SSF53850">
    <property type="entry name" value="Periplasmic binding protein-like II"/>
    <property type="match status" value="1"/>
</dbReference>
<comment type="caution">
    <text evidence="3">The sequence shown here is derived from an EMBL/GenBank/DDBJ whole genome shotgun (WGS) entry which is preliminary data.</text>
</comment>
<accession>X0S8T8</accession>
<sequence length="234" mass="26978">GLKQICERGKIIVGMAPEYKPFEFKNKKGEIVGFDVDTAKKVAEILEVELEIKTYKWDKLMPALEKREIDIIISGMSRTLKRAKKVNFTDSYFKTGQVVLVSKKRANLGRYEELDKKGMRIGFVKKTTGEDVAKKYFKNVDIVPFDGETNATKALLKNKIDGFVIDKVFTDFFIKQNPDAKVLVGQLSKEDYCFAVCQGNSDLLIWLNYFIQESKSTGFFSTLYKRWFIEQAWK</sequence>
<dbReference type="Gene3D" id="3.40.190.10">
    <property type="entry name" value="Periplasmic binding protein-like II"/>
    <property type="match status" value="2"/>
</dbReference>
<feature type="non-terminal residue" evidence="3">
    <location>
        <position position="1"/>
    </location>
</feature>
<evidence type="ECO:0000259" key="2">
    <source>
        <dbReference type="SMART" id="SM00062"/>
    </source>
</evidence>
<dbReference type="AlphaFoldDB" id="X0S8T8"/>
<feature type="domain" description="Solute-binding protein family 3/N-terminal" evidence="2">
    <location>
        <begin position="10"/>
        <end position="230"/>
    </location>
</feature>
<evidence type="ECO:0000256" key="1">
    <source>
        <dbReference type="ARBA" id="ARBA00022729"/>
    </source>
</evidence>
<protein>
    <recommendedName>
        <fullName evidence="2">Solute-binding protein family 3/N-terminal domain-containing protein</fullName>
    </recommendedName>
</protein>
<dbReference type="SMART" id="SM00062">
    <property type="entry name" value="PBPb"/>
    <property type="match status" value="1"/>
</dbReference>
<organism evidence="3">
    <name type="scientific">marine sediment metagenome</name>
    <dbReference type="NCBI Taxonomy" id="412755"/>
    <lineage>
        <taxon>unclassified sequences</taxon>
        <taxon>metagenomes</taxon>
        <taxon>ecological metagenomes</taxon>
    </lineage>
</organism>
<dbReference type="InterPro" id="IPR001638">
    <property type="entry name" value="Solute-binding_3/MltF_N"/>
</dbReference>
<gene>
    <name evidence="3" type="ORF">S01H1_12999</name>
</gene>
<dbReference type="EMBL" id="BARS01006695">
    <property type="protein sequence ID" value="GAF72347.1"/>
    <property type="molecule type" value="Genomic_DNA"/>
</dbReference>
<dbReference type="Pfam" id="PF00497">
    <property type="entry name" value="SBP_bac_3"/>
    <property type="match status" value="1"/>
</dbReference>